<evidence type="ECO:0000313" key="2">
    <source>
        <dbReference type="Proteomes" id="UP000216311"/>
    </source>
</evidence>
<keyword evidence="2" id="KW-1185">Reference proteome</keyword>
<proteinExistence type="predicted"/>
<organism evidence="1 2">
    <name type="scientific">Enemella dayhoffiae</name>
    <dbReference type="NCBI Taxonomy" id="2016507"/>
    <lineage>
        <taxon>Bacteria</taxon>
        <taxon>Bacillati</taxon>
        <taxon>Actinomycetota</taxon>
        <taxon>Actinomycetes</taxon>
        <taxon>Propionibacteriales</taxon>
        <taxon>Propionibacteriaceae</taxon>
        <taxon>Enemella</taxon>
    </lineage>
</organism>
<gene>
    <name evidence="1" type="ORF">CGZ93_05735</name>
</gene>
<dbReference type="OrthoDB" id="3827454at2"/>
<dbReference type="Proteomes" id="UP000216311">
    <property type="component" value="Unassembled WGS sequence"/>
</dbReference>
<protein>
    <submittedName>
        <fullName evidence="1">Uncharacterized protein</fullName>
    </submittedName>
</protein>
<name>A0A255H758_9ACTN</name>
<reference evidence="1 2" key="1">
    <citation type="submission" date="2017-07" db="EMBL/GenBank/DDBJ databases">
        <title>Draft whole genome sequences of clinical Proprionibacteriaceae strains.</title>
        <authorList>
            <person name="Bernier A.-M."/>
            <person name="Bernard K."/>
            <person name="Domingo M.-C."/>
        </authorList>
    </citation>
    <scope>NUCLEOTIDE SEQUENCE [LARGE SCALE GENOMIC DNA]</scope>
    <source>
        <strain evidence="1 2">NML 130396</strain>
    </source>
</reference>
<evidence type="ECO:0000313" key="1">
    <source>
        <dbReference type="EMBL" id="OYO23445.1"/>
    </source>
</evidence>
<dbReference type="AlphaFoldDB" id="A0A255H758"/>
<comment type="caution">
    <text evidence="1">The sequence shown here is derived from an EMBL/GenBank/DDBJ whole genome shotgun (WGS) entry which is preliminary data.</text>
</comment>
<dbReference type="EMBL" id="NMVQ01000007">
    <property type="protein sequence ID" value="OYO23445.1"/>
    <property type="molecule type" value="Genomic_DNA"/>
</dbReference>
<dbReference type="RefSeq" id="WP_094363203.1">
    <property type="nucleotide sequence ID" value="NZ_NMVQ01000007.1"/>
</dbReference>
<sequence length="153" mass="16968">MMAAKDTMQIFLNGEERPGFLLYGLFPADADPWPSALPPEALARRYDLDGDDWRVCLWTLPVTEWLTGAAWQSAISHLLTSIREQGAKVAWLASEGAAYADPPWLFDPEEMSGGVYGYLTADGRYACPLDPGQPWAVVGDGELEQLHRLIESR</sequence>
<accession>A0A255H758</accession>